<organism evidence="2 3">
    <name type="scientific">Pseudotamlana haliotis</name>
    <dbReference type="NCBI Taxonomy" id="2614804"/>
    <lineage>
        <taxon>Bacteria</taxon>
        <taxon>Pseudomonadati</taxon>
        <taxon>Bacteroidota</taxon>
        <taxon>Flavobacteriia</taxon>
        <taxon>Flavobacteriales</taxon>
        <taxon>Flavobacteriaceae</taxon>
        <taxon>Pseudotamlana</taxon>
    </lineage>
</organism>
<evidence type="ECO:0000259" key="1">
    <source>
        <dbReference type="Pfam" id="PF13480"/>
    </source>
</evidence>
<dbReference type="RefSeq" id="WP_150940531.1">
    <property type="nucleotide sequence ID" value="NZ_WAAT01000051.1"/>
</dbReference>
<proteinExistence type="predicted"/>
<evidence type="ECO:0000313" key="2">
    <source>
        <dbReference type="EMBL" id="KAB1066768.1"/>
    </source>
</evidence>
<dbReference type="EMBL" id="WAAT01000051">
    <property type="protein sequence ID" value="KAB1066768.1"/>
    <property type="molecule type" value="Genomic_DNA"/>
</dbReference>
<dbReference type="Proteomes" id="UP000441333">
    <property type="component" value="Unassembled WGS sequence"/>
</dbReference>
<comment type="caution">
    <text evidence="2">The sequence shown here is derived from an EMBL/GenBank/DDBJ whole genome shotgun (WGS) entry which is preliminary data.</text>
</comment>
<dbReference type="SUPFAM" id="SSF55729">
    <property type="entry name" value="Acyl-CoA N-acyltransferases (Nat)"/>
    <property type="match status" value="1"/>
</dbReference>
<keyword evidence="3" id="KW-1185">Reference proteome</keyword>
<keyword evidence="2" id="KW-0808">Transferase</keyword>
<protein>
    <submittedName>
        <fullName evidence="2">GNAT family N-acetyltransferase</fullName>
    </submittedName>
</protein>
<accession>A0A6N6M987</accession>
<dbReference type="Pfam" id="PF13480">
    <property type="entry name" value="Acetyltransf_6"/>
    <property type="match status" value="1"/>
</dbReference>
<feature type="domain" description="BioF2-like acetyltransferase" evidence="1">
    <location>
        <begin position="201"/>
        <end position="329"/>
    </location>
</feature>
<name>A0A6N6M987_9FLAO</name>
<dbReference type="Gene3D" id="3.40.630.30">
    <property type="match status" value="1"/>
</dbReference>
<dbReference type="InterPro" id="IPR038740">
    <property type="entry name" value="BioF2-like_GNAT_dom"/>
</dbReference>
<dbReference type="InterPro" id="IPR016181">
    <property type="entry name" value="Acyl_CoA_acyltransferase"/>
</dbReference>
<reference evidence="2 3" key="1">
    <citation type="submission" date="2019-09" db="EMBL/GenBank/DDBJ databases">
        <authorList>
            <person name="Cao W.R."/>
        </authorList>
    </citation>
    <scope>NUCLEOTIDE SEQUENCE [LARGE SCALE GENOMIC DNA]</scope>
    <source>
        <strain evidence="2 3">B1N29</strain>
    </source>
</reference>
<gene>
    <name evidence="2" type="ORF">F6U93_13000</name>
</gene>
<dbReference type="GO" id="GO:0016740">
    <property type="term" value="F:transferase activity"/>
    <property type="evidence" value="ECO:0007669"/>
    <property type="project" value="UniProtKB-KW"/>
</dbReference>
<evidence type="ECO:0000313" key="3">
    <source>
        <dbReference type="Proteomes" id="UP000441333"/>
    </source>
</evidence>
<sequence length="386" mass="45271">MKTYTIYHSSEVLPNSWDALTGHDVFLQKPYLCALEQATPENIQLYYVGIFLDDVLVGIAIIQHVKLYLEDMFRKSEVSCLKEGFQKLLAKVLKGNVLVAGNLTHTGQHGMYFDKNTISYKSYTQLILEALNALKRRIKEKHNKTVRLIIFKDFFNDDVLYNEALVFQEQQLHQVSVQPNMILNVPSEWNDISDYTSALTKKYRDRYKRARKKLGKIRRIELDVEAVEKHKTTIHKLYLNVSNNAKFNSFRLPESHFLSLKQHLQGHFKVFGYFLDDELVGFYTLILNGKKLETYFLGYDSEHQYHNQLYLNMLYDMLEFGIENQFSQIIYARTAMEIKSSVGAKALPMQMYMKHTNPSLNALLKPVFKLMNPKQEWEERHPFKVV</sequence>
<dbReference type="AlphaFoldDB" id="A0A6N6M987"/>